<organism evidence="9 10">
    <name type="scientific">Calditerricola satsumensis</name>
    <dbReference type="NCBI Taxonomy" id="373054"/>
    <lineage>
        <taxon>Bacteria</taxon>
        <taxon>Bacillati</taxon>
        <taxon>Bacillota</taxon>
        <taxon>Bacilli</taxon>
        <taxon>Bacillales</taxon>
        <taxon>Bacillaceae</taxon>
        <taxon>Calditerricola</taxon>
    </lineage>
</organism>
<dbReference type="GO" id="GO:0033214">
    <property type="term" value="P:siderophore-iron import into cell"/>
    <property type="evidence" value="ECO:0007669"/>
    <property type="project" value="TreeGrafter"/>
</dbReference>
<evidence type="ECO:0000313" key="9">
    <source>
        <dbReference type="EMBL" id="GGJ91114.1"/>
    </source>
</evidence>
<dbReference type="Proteomes" id="UP000637720">
    <property type="component" value="Unassembled WGS sequence"/>
</dbReference>
<dbReference type="Pfam" id="PF01032">
    <property type="entry name" value="FecCD"/>
    <property type="match status" value="1"/>
</dbReference>
<feature type="transmembrane region" description="Helical" evidence="8">
    <location>
        <begin position="201"/>
        <end position="221"/>
    </location>
</feature>
<evidence type="ECO:0000256" key="2">
    <source>
        <dbReference type="ARBA" id="ARBA00007935"/>
    </source>
</evidence>
<keyword evidence="3" id="KW-0813">Transport</keyword>
<evidence type="ECO:0000256" key="3">
    <source>
        <dbReference type="ARBA" id="ARBA00022448"/>
    </source>
</evidence>
<feature type="transmembrane region" description="Helical" evidence="8">
    <location>
        <begin position="97"/>
        <end position="116"/>
    </location>
</feature>
<dbReference type="PANTHER" id="PTHR30472:SF1">
    <property type="entry name" value="FE(3+) DICITRATE TRANSPORT SYSTEM PERMEASE PROTEIN FECC-RELATED"/>
    <property type="match status" value="1"/>
</dbReference>
<dbReference type="AlphaFoldDB" id="A0A8J3B2N6"/>
<evidence type="ECO:0000256" key="6">
    <source>
        <dbReference type="ARBA" id="ARBA00022989"/>
    </source>
</evidence>
<feature type="transmembrane region" description="Helical" evidence="8">
    <location>
        <begin position="241"/>
        <end position="272"/>
    </location>
</feature>
<protein>
    <submittedName>
        <fullName evidence="9">Siderophore ABC transporter permease</fullName>
    </submittedName>
</protein>
<comment type="similarity">
    <text evidence="2">Belongs to the binding-protein-dependent transport system permease family. FecCD subfamily.</text>
</comment>
<dbReference type="RefSeq" id="WP_054672618.1">
    <property type="nucleotide sequence ID" value="NZ_BMOF01000001.1"/>
</dbReference>
<dbReference type="Gene3D" id="1.10.3470.10">
    <property type="entry name" value="ABC transporter involved in vitamin B12 uptake, BtuC"/>
    <property type="match status" value="1"/>
</dbReference>
<keyword evidence="6 8" id="KW-1133">Transmembrane helix</keyword>
<feature type="transmembrane region" description="Helical" evidence="8">
    <location>
        <begin position="122"/>
        <end position="143"/>
    </location>
</feature>
<keyword evidence="10" id="KW-1185">Reference proteome</keyword>
<keyword evidence="4" id="KW-1003">Cell membrane</keyword>
<dbReference type="InterPro" id="IPR000522">
    <property type="entry name" value="ABC_transptr_permease_BtuC"/>
</dbReference>
<dbReference type="CDD" id="cd06550">
    <property type="entry name" value="TM_ABC_iron-siderophores_like"/>
    <property type="match status" value="1"/>
</dbReference>
<comment type="subcellular location">
    <subcellularLocation>
        <location evidence="1">Cell membrane</location>
        <topology evidence="1">Multi-pass membrane protein</topology>
    </subcellularLocation>
</comment>
<feature type="transmembrane region" description="Helical" evidence="8">
    <location>
        <begin position="12"/>
        <end position="35"/>
    </location>
</feature>
<proteinExistence type="inferred from homology"/>
<dbReference type="FunFam" id="1.10.3470.10:FF:000001">
    <property type="entry name" value="Vitamin B12 ABC transporter permease BtuC"/>
    <property type="match status" value="1"/>
</dbReference>
<dbReference type="PANTHER" id="PTHR30472">
    <property type="entry name" value="FERRIC ENTEROBACTIN TRANSPORT SYSTEM PERMEASE PROTEIN"/>
    <property type="match status" value="1"/>
</dbReference>
<feature type="transmembrane region" description="Helical" evidence="8">
    <location>
        <begin position="284"/>
        <end position="305"/>
    </location>
</feature>
<dbReference type="GO" id="GO:0022857">
    <property type="term" value="F:transmembrane transporter activity"/>
    <property type="evidence" value="ECO:0007669"/>
    <property type="project" value="InterPro"/>
</dbReference>
<name>A0A8J3B2N6_9BACI</name>
<dbReference type="EMBL" id="BMOF01000001">
    <property type="protein sequence ID" value="GGJ91114.1"/>
    <property type="molecule type" value="Genomic_DNA"/>
</dbReference>
<reference evidence="9" key="2">
    <citation type="submission" date="2020-09" db="EMBL/GenBank/DDBJ databases">
        <authorList>
            <person name="Sun Q."/>
            <person name="Ohkuma M."/>
        </authorList>
    </citation>
    <scope>NUCLEOTIDE SEQUENCE</scope>
    <source>
        <strain evidence="9">JCM 14719</strain>
    </source>
</reference>
<feature type="transmembrane region" description="Helical" evidence="8">
    <location>
        <begin position="311"/>
        <end position="329"/>
    </location>
</feature>
<dbReference type="GO" id="GO:0005886">
    <property type="term" value="C:plasma membrane"/>
    <property type="evidence" value="ECO:0007669"/>
    <property type="project" value="UniProtKB-SubCell"/>
</dbReference>
<evidence type="ECO:0000256" key="1">
    <source>
        <dbReference type="ARBA" id="ARBA00004651"/>
    </source>
</evidence>
<keyword evidence="5 8" id="KW-0812">Transmembrane</keyword>
<accession>A0A8J3B2N6</accession>
<evidence type="ECO:0000256" key="7">
    <source>
        <dbReference type="ARBA" id="ARBA00023136"/>
    </source>
</evidence>
<comment type="caution">
    <text evidence="9">The sequence shown here is derived from an EMBL/GenBank/DDBJ whole genome shotgun (WGS) entry which is preliminary data.</text>
</comment>
<evidence type="ECO:0000256" key="8">
    <source>
        <dbReference type="SAM" id="Phobius"/>
    </source>
</evidence>
<evidence type="ECO:0000256" key="5">
    <source>
        <dbReference type="ARBA" id="ARBA00022692"/>
    </source>
</evidence>
<feature type="transmembrane region" description="Helical" evidence="8">
    <location>
        <begin position="66"/>
        <end position="85"/>
    </location>
</feature>
<reference evidence="9" key="1">
    <citation type="journal article" date="2014" name="Int. J. Syst. Evol. Microbiol.">
        <title>Complete genome sequence of Corynebacterium casei LMG S-19264T (=DSM 44701T), isolated from a smear-ripened cheese.</title>
        <authorList>
            <consortium name="US DOE Joint Genome Institute (JGI-PGF)"/>
            <person name="Walter F."/>
            <person name="Albersmeier A."/>
            <person name="Kalinowski J."/>
            <person name="Ruckert C."/>
        </authorList>
    </citation>
    <scope>NUCLEOTIDE SEQUENCE</scope>
    <source>
        <strain evidence="9">JCM 14719</strain>
    </source>
</reference>
<gene>
    <name evidence="9" type="ORF">GCM10007043_00960</name>
</gene>
<dbReference type="InterPro" id="IPR037294">
    <property type="entry name" value="ABC_BtuC-like"/>
</dbReference>
<sequence>MTGLLSTPARRAAGLMVGLLVLALLAAVSVSYGALATSWRTVIEAYTQFNGSNEHLVITEVRVPRTAIALAVGASLGMAGALLQMLTRNPLADPEVFGLNAGAALAIVVAVSVFSISSLAAFTALAFVGAACAGLGVLLLGSLGRDGMTPLKLTLAGAAVWALCESVTSGFLTVNERALDEVLFWLKGSVAGRNLERFLPVLPYMVLGWLGAVWVAGPLRVLMMGEDVARSLGQRTMRVKVVTGVVIVLLAGSSVAIAGPIGFVGLVAPHAARALVGFRLRWQAVYSGLLGAIVLLAADIGGRYVAMPKELPIGVMTALIGAPVFIALARRERR</sequence>
<evidence type="ECO:0000256" key="4">
    <source>
        <dbReference type="ARBA" id="ARBA00022475"/>
    </source>
</evidence>
<dbReference type="SUPFAM" id="SSF81345">
    <property type="entry name" value="ABC transporter involved in vitamin B12 uptake, BtuC"/>
    <property type="match status" value="1"/>
</dbReference>
<evidence type="ECO:0000313" key="10">
    <source>
        <dbReference type="Proteomes" id="UP000637720"/>
    </source>
</evidence>
<keyword evidence="7 8" id="KW-0472">Membrane</keyword>